<dbReference type="GO" id="GO:0003676">
    <property type="term" value="F:nucleic acid binding"/>
    <property type="evidence" value="ECO:0007669"/>
    <property type="project" value="InterPro"/>
</dbReference>
<dbReference type="Gene3D" id="2.120.10.30">
    <property type="entry name" value="TolB, C-terminal domain"/>
    <property type="match status" value="1"/>
</dbReference>
<evidence type="ECO:0008006" key="3">
    <source>
        <dbReference type="Google" id="ProtNLM"/>
    </source>
</evidence>
<feature type="region of interest" description="Disordered" evidence="1">
    <location>
        <begin position="197"/>
        <end position="220"/>
    </location>
</feature>
<gene>
    <name evidence="2" type="ORF">HAZT_HAZT008053</name>
</gene>
<dbReference type="InterPro" id="IPR011042">
    <property type="entry name" value="6-blade_b-propeller_TolB-like"/>
</dbReference>
<sequence length="220" mass="24324">MDNRRVFEPEHAGVKPVGLKGLRTPDSVPHKNKISDWLKSRVEKKEHLLRLEEHARWQETFNKFQHNHKIPMTVHVYHSYRQPNSTNHCTPLNGLCTHLCLPAPQVLNRVLNGVLSEAPRSPSAPPATGVRGWASGREEGDGPPPSRGTSALVVAATAALAALCAAALAAMCQKYTVTFCWVPGHVRVAGNEAADELSRNASARETPHWNETVPYRDHYV</sequence>
<dbReference type="InterPro" id="IPR036397">
    <property type="entry name" value="RNaseH_sf"/>
</dbReference>
<name>A0A6A0GZ52_HYAAZ</name>
<dbReference type="SUPFAM" id="SSF53098">
    <property type="entry name" value="Ribonuclease H-like"/>
    <property type="match status" value="1"/>
</dbReference>
<dbReference type="Gene3D" id="3.30.420.10">
    <property type="entry name" value="Ribonuclease H-like superfamily/Ribonuclease H"/>
    <property type="match status" value="1"/>
</dbReference>
<dbReference type="Proteomes" id="UP000711488">
    <property type="component" value="Unassembled WGS sequence"/>
</dbReference>
<feature type="region of interest" description="Disordered" evidence="1">
    <location>
        <begin position="116"/>
        <end position="149"/>
    </location>
</feature>
<organism evidence="2">
    <name type="scientific">Hyalella azteca</name>
    <name type="common">Amphipod</name>
    <dbReference type="NCBI Taxonomy" id="294128"/>
    <lineage>
        <taxon>Eukaryota</taxon>
        <taxon>Metazoa</taxon>
        <taxon>Ecdysozoa</taxon>
        <taxon>Arthropoda</taxon>
        <taxon>Crustacea</taxon>
        <taxon>Multicrustacea</taxon>
        <taxon>Malacostraca</taxon>
        <taxon>Eumalacostraca</taxon>
        <taxon>Peracarida</taxon>
        <taxon>Amphipoda</taxon>
        <taxon>Senticaudata</taxon>
        <taxon>Talitrida</taxon>
        <taxon>Talitroidea</taxon>
        <taxon>Hyalellidae</taxon>
        <taxon>Hyalella</taxon>
    </lineage>
</organism>
<dbReference type="AlphaFoldDB" id="A0A6A0GZ52"/>
<proteinExistence type="predicted"/>
<reference evidence="2" key="2">
    <citation type="journal article" date="2018" name="Environ. Sci. Technol.">
        <title>The Toxicogenome of Hyalella azteca: A Model for Sediment Ecotoxicology and Evolutionary Toxicology.</title>
        <authorList>
            <person name="Poynton H.C."/>
            <person name="Hasenbein S."/>
            <person name="Benoit J.B."/>
            <person name="Sepulveda M.S."/>
            <person name="Poelchau M.F."/>
            <person name="Hughes D.S.T."/>
            <person name="Murali S.C."/>
            <person name="Chen S."/>
            <person name="Glastad K.M."/>
            <person name="Goodisman M.A.D."/>
            <person name="Werren J.H."/>
            <person name="Vineis J.H."/>
            <person name="Bowen J.L."/>
            <person name="Friedrich M."/>
            <person name="Jones J."/>
            <person name="Robertson H.M."/>
            <person name="Feyereisen R."/>
            <person name="Mechler-Hickson A."/>
            <person name="Mathers N."/>
            <person name="Lee C.E."/>
            <person name="Colbourne J.K."/>
            <person name="Biales A."/>
            <person name="Johnston J.S."/>
            <person name="Wellborn G.A."/>
            <person name="Rosendale A.J."/>
            <person name="Cridge A.G."/>
            <person name="Munoz-Torres M.C."/>
            <person name="Bain P.A."/>
            <person name="Manny A.R."/>
            <person name="Major K.M."/>
            <person name="Lambert F.N."/>
            <person name="Vulpe C.D."/>
            <person name="Tuck P."/>
            <person name="Blalock B.J."/>
            <person name="Lin Y.Y."/>
            <person name="Smith M.E."/>
            <person name="Ochoa-Acuna H."/>
            <person name="Chen M.M."/>
            <person name="Childers C.P."/>
            <person name="Qu J."/>
            <person name="Dugan S."/>
            <person name="Lee S.L."/>
            <person name="Chao H."/>
            <person name="Dinh H."/>
            <person name="Han Y."/>
            <person name="Doddapaneni H."/>
            <person name="Worley K.C."/>
            <person name="Muzny D.M."/>
            <person name="Gibbs R.A."/>
            <person name="Richards S."/>
        </authorList>
    </citation>
    <scope>NUCLEOTIDE SEQUENCE</scope>
    <source>
        <strain evidence="2">HAZT.00-mixed</strain>
        <tissue evidence="2">Whole organism</tissue>
    </source>
</reference>
<protein>
    <recommendedName>
        <fullName evidence="3">RNase H type-1 domain-containing protein</fullName>
    </recommendedName>
</protein>
<reference evidence="2" key="3">
    <citation type="submission" date="2019-06" db="EMBL/GenBank/DDBJ databases">
        <authorList>
            <person name="Poynton C."/>
            <person name="Hasenbein S."/>
            <person name="Benoit J.B."/>
            <person name="Sepulveda M.S."/>
            <person name="Poelchau M.F."/>
            <person name="Murali S.C."/>
            <person name="Chen S."/>
            <person name="Glastad K.M."/>
            <person name="Werren J.H."/>
            <person name="Vineis J.H."/>
            <person name="Bowen J.L."/>
            <person name="Friedrich M."/>
            <person name="Jones J."/>
            <person name="Robertson H.M."/>
            <person name="Feyereisen R."/>
            <person name="Mechler-Hickson A."/>
            <person name="Mathers N."/>
            <person name="Lee C.E."/>
            <person name="Colbourne J.K."/>
            <person name="Biales A."/>
            <person name="Johnston J.S."/>
            <person name="Wellborn G.A."/>
            <person name="Rosendale A.J."/>
            <person name="Cridge A.G."/>
            <person name="Munoz-Torres M.C."/>
            <person name="Bain P.A."/>
            <person name="Manny A.R."/>
            <person name="Major K.M."/>
            <person name="Lambert F.N."/>
            <person name="Vulpe C.D."/>
            <person name="Tuck P."/>
            <person name="Blalock B.J."/>
            <person name="Lin Y.-Y."/>
            <person name="Smith M.E."/>
            <person name="Ochoa-Acuna H."/>
            <person name="Chen M.-J.M."/>
            <person name="Childers C.P."/>
            <person name="Qu J."/>
            <person name="Dugan S."/>
            <person name="Lee S.L."/>
            <person name="Chao H."/>
            <person name="Dinh H."/>
            <person name="Han Y."/>
            <person name="Doddapaneni H."/>
            <person name="Worley K.C."/>
            <person name="Muzny D.M."/>
            <person name="Gibbs R.A."/>
            <person name="Richards S."/>
        </authorList>
    </citation>
    <scope>NUCLEOTIDE SEQUENCE</scope>
    <source>
        <strain evidence="2">HAZT.00-mixed</strain>
        <tissue evidence="2">Whole organism</tissue>
    </source>
</reference>
<dbReference type="EMBL" id="JQDR03011619">
    <property type="protein sequence ID" value="KAA0192492.1"/>
    <property type="molecule type" value="Genomic_DNA"/>
</dbReference>
<dbReference type="InterPro" id="IPR012337">
    <property type="entry name" value="RNaseH-like_sf"/>
</dbReference>
<accession>A0A6A0GZ52</accession>
<reference evidence="2" key="1">
    <citation type="submission" date="2014-08" db="EMBL/GenBank/DDBJ databases">
        <authorList>
            <person name="Murali S."/>
            <person name="Richards S."/>
            <person name="Bandaranaike D."/>
            <person name="Bellair M."/>
            <person name="Blankenburg K."/>
            <person name="Chao H."/>
            <person name="Dinh H."/>
            <person name="Doddapaneni H."/>
            <person name="Dugan-Rocha S."/>
            <person name="Elkadiri S."/>
            <person name="Gnanaolivu R."/>
            <person name="Hughes D."/>
            <person name="Lee S."/>
            <person name="Li M."/>
            <person name="Ming W."/>
            <person name="Munidasa M."/>
            <person name="Muniz J."/>
            <person name="Nguyen L."/>
            <person name="Osuji N."/>
            <person name="Pu L.-L."/>
            <person name="Puazo M."/>
            <person name="Skinner E."/>
            <person name="Qu C."/>
            <person name="Quiroz J."/>
            <person name="Raj R."/>
            <person name="Weissenberger G."/>
            <person name="Xin Y."/>
            <person name="Zou X."/>
            <person name="Han Y."/>
            <person name="Worley K."/>
            <person name="Muzny D."/>
            <person name="Gibbs R."/>
        </authorList>
    </citation>
    <scope>NUCLEOTIDE SEQUENCE</scope>
    <source>
        <strain evidence="2">HAZT.00-mixed</strain>
        <tissue evidence="2">Whole organism</tissue>
    </source>
</reference>
<comment type="caution">
    <text evidence="2">The sequence shown here is derived from an EMBL/GenBank/DDBJ whole genome shotgun (WGS) entry which is preliminary data.</text>
</comment>
<evidence type="ECO:0000256" key="1">
    <source>
        <dbReference type="SAM" id="MobiDB-lite"/>
    </source>
</evidence>
<evidence type="ECO:0000313" key="2">
    <source>
        <dbReference type="EMBL" id="KAA0192492.1"/>
    </source>
</evidence>